<accession>A0A9P4JHU1</accession>
<proteinExistence type="predicted"/>
<evidence type="ECO:0000313" key="3">
    <source>
        <dbReference type="Proteomes" id="UP000799536"/>
    </source>
</evidence>
<evidence type="ECO:0000256" key="1">
    <source>
        <dbReference type="SAM" id="MobiDB-lite"/>
    </source>
</evidence>
<dbReference type="OrthoDB" id="4157208at2759"/>
<reference evidence="2" key="1">
    <citation type="journal article" date="2020" name="Stud. Mycol.">
        <title>101 Dothideomycetes genomes: a test case for predicting lifestyles and emergence of pathogens.</title>
        <authorList>
            <person name="Haridas S."/>
            <person name="Albert R."/>
            <person name="Binder M."/>
            <person name="Bloem J."/>
            <person name="Labutti K."/>
            <person name="Salamov A."/>
            <person name="Andreopoulos B."/>
            <person name="Baker S."/>
            <person name="Barry K."/>
            <person name="Bills G."/>
            <person name="Bluhm B."/>
            <person name="Cannon C."/>
            <person name="Castanera R."/>
            <person name="Culley D."/>
            <person name="Daum C."/>
            <person name="Ezra D."/>
            <person name="Gonzalez J."/>
            <person name="Henrissat B."/>
            <person name="Kuo A."/>
            <person name="Liang C."/>
            <person name="Lipzen A."/>
            <person name="Lutzoni F."/>
            <person name="Magnuson J."/>
            <person name="Mondo S."/>
            <person name="Nolan M."/>
            <person name="Ohm R."/>
            <person name="Pangilinan J."/>
            <person name="Park H.-J."/>
            <person name="Ramirez L."/>
            <person name="Alfaro M."/>
            <person name="Sun H."/>
            <person name="Tritt A."/>
            <person name="Yoshinaga Y."/>
            <person name="Zwiers L.-H."/>
            <person name="Turgeon B."/>
            <person name="Goodwin S."/>
            <person name="Spatafora J."/>
            <person name="Crous P."/>
            <person name="Grigoriev I."/>
        </authorList>
    </citation>
    <scope>NUCLEOTIDE SEQUENCE</scope>
    <source>
        <strain evidence="2">ATCC 74209</strain>
    </source>
</reference>
<feature type="compositionally biased region" description="Low complexity" evidence="1">
    <location>
        <begin position="69"/>
        <end position="79"/>
    </location>
</feature>
<keyword evidence="3" id="KW-1185">Reference proteome</keyword>
<gene>
    <name evidence="2" type="ORF">GQ43DRAFT_114653</name>
</gene>
<comment type="caution">
    <text evidence="2">The sequence shown here is derived from an EMBL/GenBank/DDBJ whole genome shotgun (WGS) entry which is preliminary data.</text>
</comment>
<protein>
    <submittedName>
        <fullName evidence="2">Uncharacterized protein</fullName>
    </submittedName>
</protein>
<dbReference type="AlphaFoldDB" id="A0A9P4JHU1"/>
<evidence type="ECO:0000313" key="2">
    <source>
        <dbReference type="EMBL" id="KAF2199465.1"/>
    </source>
</evidence>
<feature type="compositionally biased region" description="Low complexity" evidence="1">
    <location>
        <begin position="20"/>
        <end position="56"/>
    </location>
</feature>
<dbReference type="EMBL" id="ML994074">
    <property type="protein sequence ID" value="KAF2199465.1"/>
    <property type="molecule type" value="Genomic_DNA"/>
</dbReference>
<feature type="region of interest" description="Disordered" evidence="1">
    <location>
        <begin position="1"/>
        <end position="98"/>
    </location>
</feature>
<dbReference type="Proteomes" id="UP000799536">
    <property type="component" value="Unassembled WGS sequence"/>
</dbReference>
<name>A0A9P4JHU1_9PLEO</name>
<sequence length="129" mass="13830">MSTTQNPSPFARPGFSNVQSSASTTSTASAFQTHSSTSSFSSPSSESAPLPSPSTSYQNTSFFGSLAHQQQQNAQTQPQSTNDYRPSRDSTGRTTTETNAYLNDFALLAEAAKRAQMACLMRDMEGVEL</sequence>
<organism evidence="2 3">
    <name type="scientific">Delitschia confertaspora ATCC 74209</name>
    <dbReference type="NCBI Taxonomy" id="1513339"/>
    <lineage>
        <taxon>Eukaryota</taxon>
        <taxon>Fungi</taxon>
        <taxon>Dikarya</taxon>
        <taxon>Ascomycota</taxon>
        <taxon>Pezizomycotina</taxon>
        <taxon>Dothideomycetes</taxon>
        <taxon>Pleosporomycetidae</taxon>
        <taxon>Pleosporales</taxon>
        <taxon>Delitschiaceae</taxon>
        <taxon>Delitschia</taxon>
    </lineage>
</organism>